<dbReference type="Pfam" id="PF12831">
    <property type="entry name" value="FAD_oxidored"/>
    <property type="match status" value="1"/>
</dbReference>
<dbReference type="GO" id="GO:0016491">
    <property type="term" value="F:oxidoreductase activity"/>
    <property type="evidence" value="ECO:0007669"/>
    <property type="project" value="UniProtKB-KW"/>
</dbReference>
<proteinExistence type="predicted"/>
<evidence type="ECO:0000256" key="4">
    <source>
        <dbReference type="ARBA" id="ARBA00023004"/>
    </source>
</evidence>
<accession>A0A3N1UIW8</accession>
<evidence type="ECO:0000256" key="1">
    <source>
        <dbReference type="ARBA" id="ARBA00022485"/>
    </source>
</evidence>
<name>A0A3N1UIW8_9BACT</name>
<protein>
    <submittedName>
        <fullName evidence="7">Putative adenylylsulfate reductase-associated electron transfer protein QmoA</fullName>
    </submittedName>
</protein>
<dbReference type="GO" id="GO:0046872">
    <property type="term" value="F:metal ion binding"/>
    <property type="evidence" value="ECO:0007669"/>
    <property type="project" value="UniProtKB-KW"/>
</dbReference>
<dbReference type="PANTHER" id="PTHR43498:SF1">
    <property type="entry name" value="COB--COM HETERODISULFIDE REDUCTASE IRON-SULFUR SUBUNIT A"/>
    <property type="match status" value="1"/>
</dbReference>
<evidence type="ECO:0000313" key="7">
    <source>
        <dbReference type="EMBL" id="ROQ91194.1"/>
    </source>
</evidence>
<dbReference type="AlphaFoldDB" id="A0A3N1UIW8"/>
<evidence type="ECO:0000256" key="2">
    <source>
        <dbReference type="ARBA" id="ARBA00022723"/>
    </source>
</evidence>
<dbReference type="InterPro" id="IPR039650">
    <property type="entry name" value="HdrA-like"/>
</dbReference>
<sequence length="422" mass="45477">MSDVTNGHRSVLVVGGGMSGLSAALEAAEAGFPVYIVEKEPYLGGRVARMNKYFPKLCPPSCGLEINFRRIKNNALVRFFTMAEVMKISGKPGDLDVTVKLSPRYVNEKCTACGLCAEAAETQVPNPFDYGLSTVKAAYLPHEFAFPLRYVIAPEVIGTAEAEKIRAACPYGAVDLEMEEKIFDLKVGSVVWATGWKPYDASKIAYYGAGAFRNVVSNVVMERLASTNGPTQGAIVRLSDGAAVQKVAFVQCAGSRDENHLPYCSGICCLASLKQATYVLDQNPDASVTIFYIDMRALGKYEDFYTKVQADSRVRFVKGKPGEICEDAQTGQVTVLVEDQETGTILKEAFDLVVLATGMVPSTADDKVPAEVAYDENGFLLPTQPMEGVIPAGCVKRPVDVASSVQDATAAALKAIQAMVRR</sequence>
<dbReference type="InterPro" id="IPR036188">
    <property type="entry name" value="FAD/NAD-bd_sf"/>
</dbReference>
<evidence type="ECO:0000313" key="8">
    <source>
        <dbReference type="Proteomes" id="UP000276223"/>
    </source>
</evidence>
<keyword evidence="3" id="KW-0560">Oxidoreductase</keyword>
<dbReference type="OrthoDB" id="9766627at2"/>
<keyword evidence="8" id="KW-1185">Reference proteome</keyword>
<keyword evidence="4" id="KW-0408">Iron</keyword>
<gene>
    <name evidence="7" type="ORF">EDC27_2479</name>
</gene>
<dbReference type="InterPro" id="IPR017896">
    <property type="entry name" value="4Fe4S_Fe-S-bd"/>
</dbReference>
<keyword evidence="5" id="KW-0411">Iron-sulfur</keyword>
<dbReference type="RefSeq" id="WP_123290904.1">
    <property type="nucleotide sequence ID" value="NZ_RJVA01000013.1"/>
</dbReference>
<organism evidence="7 8">
    <name type="scientific">Desulfosoma caldarium</name>
    <dbReference type="NCBI Taxonomy" id="610254"/>
    <lineage>
        <taxon>Bacteria</taxon>
        <taxon>Pseudomonadati</taxon>
        <taxon>Thermodesulfobacteriota</taxon>
        <taxon>Syntrophobacteria</taxon>
        <taxon>Syntrophobacterales</taxon>
        <taxon>Syntrophobacteraceae</taxon>
        <taxon>Desulfosoma</taxon>
    </lineage>
</organism>
<dbReference type="Proteomes" id="UP000276223">
    <property type="component" value="Unassembled WGS sequence"/>
</dbReference>
<feature type="domain" description="4Fe-4S ferredoxin-type" evidence="6">
    <location>
        <begin position="101"/>
        <end position="130"/>
    </location>
</feature>
<keyword evidence="1" id="KW-0004">4Fe-4S</keyword>
<dbReference type="PRINTS" id="PR00368">
    <property type="entry name" value="FADPNR"/>
</dbReference>
<dbReference type="EMBL" id="RJVA01000013">
    <property type="protein sequence ID" value="ROQ91194.1"/>
    <property type="molecule type" value="Genomic_DNA"/>
</dbReference>
<dbReference type="Gene3D" id="3.40.50.720">
    <property type="entry name" value="NAD(P)-binding Rossmann-like Domain"/>
    <property type="match status" value="1"/>
</dbReference>
<dbReference type="GO" id="GO:0051539">
    <property type="term" value="F:4 iron, 4 sulfur cluster binding"/>
    <property type="evidence" value="ECO:0007669"/>
    <property type="project" value="UniProtKB-KW"/>
</dbReference>
<evidence type="ECO:0000259" key="6">
    <source>
        <dbReference type="PROSITE" id="PS51379"/>
    </source>
</evidence>
<evidence type="ECO:0000256" key="5">
    <source>
        <dbReference type="ARBA" id="ARBA00023014"/>
    </source>
</evidence>
<dbReference type="PROSITE" id="PS51379">
    <property type="entry name" value="4FE4S_FER_2"/>
    <property type="match status" value="1"/>
</dbReference>
<keyword evidence="2" id="KW-0479">Metal-binding</keyword>
<dbReference type="SUPFAM" id="SSF51905">
    <property type="entry name" value="FAD/NAD(P)-binding domain"/>
    <property type="match status" value="1"/>
</dbReference>
<dbReference type="PANTHER" id="PTHR43498">
    <property type="entry name" value="FERREDOXIN:COB-COM HETERODISULFIDE REDUCTASE SUBUNIT A"/>
    <property type="match status" value="1"/>
</dbReference>
<comment type="caution">
    <text evidence="7">The sequence shown here is derived from an EMBL/GenBank/DDBJ whole genome shotgun (WGS) entry which is preliminary data.</text>
</comment>
<reference evidence="7 8" key="1">
    <citation type="submission" date="2018-11" db="EMBL/GenBank/DDBJ databases">
        <title>Genomic Encyclopedia of Type Strains, Phase IV (KMG-IV): sequencing the most valuable type-strain genomes for metagenomic binning, comparative biology and taxonomic classification.</title>
        <authorList>
            <person name="Goeker M."/>
        </authorList>
    </citation>
    <scope>NUCLEOTIDE SEQUENCE [LARGE SCALE GENOMIC DNA]</scope>
    <source>
        <strain evidence="7 8">DSM 22027</strain>
    </source>
</reference>
<evidence type="ECO:0000256" key="3">
    <source>
        <dbReference type="ARBA" id="ARBA00023002"/>
    </source>
</evidence>